<accession>A0ABN3EJJ8</accession>
<dbReference type="EMBL" id="BAAATR010000025">
    <property type="protein sequence ID" value="GAA2259850.1"/>
    <property type="molecule type" value="Genomic_DNA"/>
</dbReference>
<reference evidence="2 3" key="1">
    <citation type="journal article" date="2019" name="Int. J. Syst. Evol. Microbiol.">
        <title>The Global Catalogue of Microorganisms (GCM) 10K type strain sequencing project: providing services to taxonomists for standard genome sequencing and annotation.</title>
        <authorList>
            <consortium name="The Broad Institute Genomics Platform"/>
            <consortium name="The Broad Institute Genome Sequencing Center for Infectious Disease"/>
            <person name="Wu L."/>
            <person name="Ma J."/>
        </authorList>
    </citation>
    <scope>NUCLEOTIDE SEQUENCE [LARGE SCALE GENOMIC DNA]</scope>
    <source>
        <strain evidence="2 3">JCM 7356</strain>
    </source>
</reference>
<name>A0ABN3EJJ8_9ACTN</name>
<evidence type="ECO:0000256" key="1">
    <source>
        <dbReference type="SAM" id="MobiDB-lite"/>
    </source>
</evidence>
<evidence type="ECO:0000313" key="2">
    <source>
        <dbReference type="EMBL" id="GAA2259850.1"/>
    </source>
</evidence>
<sequence>MVTRKGRYFPLGSSKAAAMLTDRKAPQRSPDRLRSPVGIRTPSTWEASSPAPAQGWHRPVTPARPDTARAGPRGLRGSRHQTAGLRVSRVTGGVRRGWV</sequence>
<dbReference type="Proteomes" id="UP001500305">
    <property type="component" value="Unassembled WGS sequence"/>
</dbReference>
<organism evidence="2 3">
    <name type="scientific">Kitasatospora cystarginea</name>
    <dbReference type="NCBI Taxonomy" id="58350"/>
    <lineage>
        <taxon>Bacteria</taxon>
        <taxon>Bacillati</taxon>
        <taxon>Actinomycetota</taxon>
        <taxon>Actinomycetes</taxon>
        <taxon>Kitasatosporales</taxon>
        <taxon>Streptomycetaceae</taxon>
        <taxon>Kitasatospora</taxon>
    </lineage>
</organism>
<feature type="compositionally biased region" description="Basic and acidic residues" evidence="1">
    <location>
        <begin position="21"/>
        <end position="34"/>
    </location>
</feature>
<feature type="compositionally biased region" description="Low complexity" evidence="1">
    <location>
        <begin position="84"/>
        <end position="99"/>
    </location>
</feature>
<gene>
    <name evidence="2" type="ORF">GCM10010430_49870</name>
</gene>
<proteinExistence type="predicted"/>
<feature type="region of interest" description="Disordered" evidence="1">
    <location>
        <begin position="21"/>
        <end position="99"/>
    </location>
</feature>
<evidence type="ECO:0000313" key="3">
    <source>
        <dbReference type="Proteomes" id="UP001500305"/>
    </source>
</evidence>
<protein>
    <submittedName>
        <fullName evidence="2">Uncharacterized protein</fullName>
    </submittedName>
</protein>
<keyword evidence="3" id="KW-1185">Reference proteome</keyword>
<comment type="caution">
    <text evidence="2">The sequence shown here is derived from an EMBL/GenBank/DDBJ whole genome shotgun (WGS) entry which is preliminary data.</text>
</comment>